<name>A0ABD1FUS0_SALDI</name>
<gene>
    <name evidence="6" type="ORF">AAHA92_30758</name>
</gene>
<sequence>MKQLHIVLFPSMAHGHMIPMLEMAKLFTSRGLKATIIATPSFAAPITKAQNSGLDVGLVVTPFPPQGSSLPQSIVAFDQMTSPDITSSFLRAMELLQEPVEAILKELRPDCLISDMFLPWTADSAAKFRIPRLAFYGTSYFSRCVSEQFELHKPFNNVTSDSEPFLVPGLPHKITLLRSQISPFFLNESSNDFGKLFKQMNEAWKKTYGEVVNSFNELESAYANHYKNVIGRKAWEIGPLLLYNSSNGGDKNHQRGKESAIDEHKCLAWLDSKRPNTVVYVCAGSVATFSQTQLCETAMGLEASGQNFIWVVRKNKEDDEDWLPQGFEERVRNRGLIIRGWAPQVMILNHAAVGAFVTHCGWNSTLEGVCAGVPMVTWPVFAEQFFNEKLVTEVLGTGVSVGNKRWILRESEGVERDAVARAVEEAMVGGGAEEMRRRAENYKEMAKKAVEEGGSSYNSLNALIEELSNYVAPTKQDTN</sequence>
<dbReference type="InterPro" id="IPR002213">
    <property type="entry name" value="UDP_glucos_trans"/>
</dbReference>
<evidence type="ECO:0000256" key="1">
    <source>
        <dbReference type="ARBA" id="ARBA00009995"/>
    </source>
</evidence>
<keyword evidence="3 4" id="KW-0808">Transferase</keyword>
<evidence type="ECO:0000256" key="5">
    <source>
        <dbReference type="RuleBase" id="RU362057"/>
    </source>
</evidence>
<evidence type="ECO:0000313" key="6">
    <source>
        <dbReference type="EMBL" id="KAL1534596.1"/>
    </source>
</evidence>
<dbReference type="CDD" id="cd03784">
    <property type="entry name" value="GT1_Gtf-like"/>
    <property type="match status" value="1"/>
</dbReference>
<dbReference type="InterPro" id="IPR035595">
    <property type="entry name" value="UDP_glycos_trans_CS"/>
</dbReference>
<accession>A0ABD1FUS0</accession>
<dbReference type="PANTHER" id="PTHR48047:SF45">
    <property type="entry name" value="SCOPOLETIN GLUCOSYLTRANSFERASE-LIKE"/>
    <property type="match status" value="1"/>
</dbReference>
<dbReference type="SUPFAM" id="SSF53756">
    <property type="entry name" value="UDP-Glycosyltransferase/glycogen phosphorylase"/>
    <property type="match status" value="1"/>
</dbReference>
<organism evidence="6 7">
    <name type="scientific">Salvia divinorum</name>
    <name type="common">Maria pastora</name>
    <name type="synonym">Diviner's sage</name>
    <dbReference type="NCBI Taxonomy" id="28513"/>
    <lineage>
        <taxon>Eukaryota</taxon>
        <taxon>Viridiplantae</taxon>
        <taxon>Streptophyta</taxon>
        <taxon>Embryophyta</taxon>
        <taxon>Tracheophyta</taxon>
        <taxon>Spermatophyta</taxon>
        <taxon>Magnoliopsida</taxon>
        <taxon>eudicotyledons</taxon>
        <taxon>Gunneridae</taxon>
        <taxon>Pentapetalae</taxon>
        <taxon>asterids</taxon>
        <taxon>lamiids</taxon>
        <taxon>Lamiales</taxon>
        <taxon>Lamiaceae</taxon>
        <taxon>Nepetoideae</taxon>
        <taxon>Mentheae</taxon>
        <taxon>Salviinae</taxon>
        <taxon>Salvia</taxon>
        <taxon>Salvia subgen. Calosphace</taxon>
    </lineage>
</organism>
<dbReference type="Gene3D" id="3.40.50.2000">
    <property type="entry name" value="Glycogen Phosphorylase B"/>
    <property type="match status" value="2"/>
</dbReference>
<evidence type="ECO:0000256" key="4">
    <source>
        <dbReference type="RuleBase" id="RU003718"/>
    </source>
</evidence>
<keyword evidence="7" id="KW-1185">Reference proteome</keyword>
<protein>
    <recommendedName>
        <fullName evidence="5">Glycosyltransferase</fullName>
        <ecNumber evidence="5">2.4.1.-</ecNumber>
    </recommendedName>
</protein>
<dbReference type="EMBL" id="JBEAFC010000012">
    <property type="protein sequence ID" value="KAL1534596.1"/>
    <property type="molecule type" value="Genomic_DNA"/>
</dbReference>
<dbReference type="Proteomes" id="UP001567538">
    <property type="component" value="Unassembled WGS sequence"/>
</dbReference>
<reference evidence="6 7" key="1">
    <citation type="submission" date="2024-06" db="EMBL/GenBank/DDBJ databases">
        <title>A chromosome level genome sequence of Diviner's sage (Salvia divinorum).</title>
        <authorList>
            <person name="Ford S.A."/>
            <person name="Ro D.-K."/>
            <person name="Ness R.W."/>
            <person name="Phillips M.A."/>
        </authorList>
    </citation>
    <scope>NUCLEOTIDE SEQUENCE [LARGE SCALE GENOMIC DNA]</scope>
    <source>
        <strain evidence="6">SAF-2024a</strain>
        <tissue evidence="6">Leaf</tissue>
    </source>
</reference>
<dbReference type="Pfam" id="PF00201">
    <property type="entry name" value="UDPGT"/>
    <property type="match status" value="1"/>
</dbReference>
<evidence type="ECO:0000256" key="2">
    <source>
        <dbReference type="ARBA" id="ARBA00022676"/>
    </source>
</evidence>
<dbReference type="EC" id="2.4.1.-" evidence="5"/>
<dbReference type="PANTHER" id="PTHR48047">
    <property type="entry name" value="GLYCOSYLTRANSFERASE"/>
    <property type="match status" value="1"/>
</dbReference>
<evidence type="ECO:0000256" key="3">
    <source>
        <dbReference type="ARBA" id="ARBA00022679"/>
    </source>
</evidence>
<comment type="similarity">
    <text evidence="1 4">Belongs to the UDP-glycosyltransferase family.</text>
</comment>
<comment type="caution">
    <text evidence="6">The sequence shown here is derived from an EMBL/GenBank/DDBJ whole genome shotgun (WGS) entry which is preliminary data.</text>
</comment>
<proteinExistence type="inferred from homology"/>
<dbReference type="GO" id="GO:0008194">
    <property type="term" value="F:UDP-glycosyltransferase activity"/>
    <property type="evidence" value="ECO:0007669"/>
    <property type="project" value="UniProtKB-ARBA"/>
</dbReference>
<dbReference type="AlphaFoldDB" id="A0ABD1FUS0"/>
<dbReference type="PROSITE" id="PS00375">
    <property type="entry name" value="UDPGT"/>
    <property type="match status" value="1"/>
</dbReference>
<evidence type="ECO:0000313" key="7">
    <source>
        <dbReference type="Proteomes" id="UP001567538"/>
    </source>
</evidence>
<keyword evidence="2 4" id="KW-0328">Glycosyltransferase</keyword>
<dbReference type="FunFam" id="3.40.50.2000:FF:000047">
    <property type="entry name" value="Glycosyltransferase"/>
    <property type="match status" value="1"/>
</dbReference>